<name>A0A8H7NXS0_9APHY</name>
<dbReference type="Proteomes" id="UP000639403">
    <property type="component" value="Unassembled WGS sequence"/>
</dbReference>
<dbReference type="SUPFAM" id="SSF51905">
    <property type="entry name" value="FAD/NAD(P)-binding domain"/>
    <property type="match status" value="1"/>
</dbReference>
<feature type="domain" description="FAD/NAD(P)-binding" evidence="1">
    <location>
        <begin position="9"/>
        <end position="330"/>
    </location>
</feature>
<dbReference type="PRINTS" id="PR00411">
    <property type="entry name" value="PNDRDTASEI"/>
</dbReference>
<dbReference type="EMBL" id="JADOXO010000232">
    <property type="protein sequence ID" value="KAF9808785.1"/>
    <property type="molecule type" value="Genomic_DNA"/>
</dbReference>
<organism evidence="2 3">
    <name type="scientific">Rhodonia placenta</name>
    <dbReference type="NCBI Taxonomy" id="104341"/>
    <lineage>
        <taxon>Eukaryota</taxon>
        <taxon>Fungi</taxon>
        <taxon>Dikarya</taxon>
        <taxon>Basidiomycota</taxon>
        <taxon>Agaricomycotina</taxon>
        <taxon>Agaricomycetes</taxon>
        <taxon>Polyporales</taxon>
        <taxon>Adustoporiaceae</taxon>
        <taxon>Rhodonia</taxon>
    </lineage>
</organism>
<comment type="caution">
    <text evidence="2">The sequence shown here is derived from an EMBL/GenBank/DDBJ whole genome shotgun (WGS) entry which is preliminary data.</text>
</comment>
<dbReference type="GO" id="GO:0005737">
    <property type="term" value="C:cytoplasm"/>
    <property type="evidence" value="ECO:0007669"/>
    <property type="project" value="TreeGrafter"/>
</dbReference>
<dbReference type="GO" id="GO:0050660">
    <property type="term" value="F:flavin adenine dinucleotide binding"/>
    <property type="evidence" value="ECO:0007669"/>
    <property type="project" value="TreeGrafter"/>
</dbReference>
<dbReference type="InterPro" id="IPR036188">
    <property type="entry name" value="FAD/NAD-bd_sf"/>
</dbReference>
<dbReference type="Gene3D" id="3.50.50.100">
    <property type="match status" value="1"/>
</dbReference>
<evidence type="ECO:0000313" key="3">
    <source>
        <dbReference type="Proteomes" id="UP000639403"/>
    </source>
</evidence>
<proteinExistence type="predicted"/>
<dbReference type="Pfam" id="PF07992">
    <property type="entry name" value="Pyr_redox_2"/>
    <property type="match status" value="1"/>
</dbReference>
<reference evidence="2" key="2">
    <citation type="journal article" name="Front. Microbiol.">
        <title>Degradative Capacity of Two Strains of Rhodonia placenta: From Phenotype to Genotype.</title>
        <authorList>
            <person name="Kolle M."/>
            <person name="Horta M.A.C."/>
            <person name="Nowrousian M."/>
            <person name="Ohm R.A."/>
            <person name="Benz J.P."/>
            <person name="Pilgard A."/>
        </authorList>
    </citation>
    <scope>NUCLEOTIDE SEQUENCE</scope>
    <source>
        <strain evidence="2">FPRL280</strain>
    </source>
</reference>
<dbReference type="PANTHER" id="PTHR43735:SF2">
    <property type="entry name" value="FE-REGULATED PROTEIN 8"/>
    <property type="match status" value="1"/>
</dbReference>
<protein>
    <recommendedName>
        <fullName evidence="1">FAD/NAD(P)-binding domain-containing protein</fullName>
    </recommendedName>
</protein>
<dbReference type="GO" id="GO:0004174">
    <property type="term" value="F:electron-transferring-flavoprotein dehydrogenase activity"/>
    <property type="evidence" value="ECO:0007669"/>
    <property type="project" value="TreeGrafter"/>
</dbReference>
<dbReference type="PANTHER" id="PTHR43735">
    <property type="entry name" value="APOPTOSIS-INDUCING FACTOR 1"/>
    <property type="match status" value="1"/>
</dbReference>
<sequence length="457" mass="49042">MSLPTVTKTVAVLGSSYGGTRAAQLLAKGLPKGWRVVVVDRNSHMNHVYVFPRYAVVPGHEHKAFIPYGPMFQRPDARPDVSAVFLHAQVTSLSPRSLTLSRAFPEHGVLEPEKTLNFDYAVYALGSHLPAPIDVWGSTEDVDVKTIAESTPESNADLSPSALPLALETKGTKAAGIEWLKRYRSRIESASSILIVGGGALGVQYATDIADVFPDKKVTLLHSRQQLLPRFSQAMHNEILSTLRKMNITTILGERLDIPSLASGETATVADGKIERVVRTLGGREIRAELVLLCTGQKPNTALMAQAVPDAVNSSTGLIRVSRTMQVAVPATSHTDPYSQADGRVNIPYPHLFAIGDSADAFGAINSGRSSAFQANVAVQNILRLVDREEEGASGEHAELAHYAPDPPAIKVSLGLNKRVVDRNGDVASSLGGTPDMEAYGMWQLYGVETDAAGMHA</sequence>
<gene>
    <name evidence="2" type="ORF">IEO21_07757</name>
</gene>
<accession>A0A8H7NXS0</accession>
<dbReference type="PRINTS" id="PR00368">
    <property type="entry name" value="FADPNR"/>
</dbReference>
<reference evidence="2" key="1">
    <citation type="submission" date="2020-11" db="EMBL/GenBank/DDBJ databases">
        <authorList>
            <person name="Koelle M."/>
            <person name="Horta M.A.C."/>
            <person name="Nowrousian M."/>
            <person name="Ohm R.A."/>
            <person name="Benz P."/>
            <person name="Pilgard A."/>
        </authorList>
    </citation>
    <scope>NUCLEOTIDE SEQUENCE</scope>
    <source>
        <strain evidence="2">FPRL280</strain>
    </source>
</reference>
<evidence type="ECO:0000313" key="2">
    <source>
        <dbReference type="EMBL" id="KAF9808785.1"/>
    </source>
</evidence>
<dbReference type="AlphaFoldDB" id="A0A8H7NXS0"/>
<evidence type="ECO:0000259" key="1">
    <source>
        <dbReference type="Pfam" id="PF07992"/>
    </source>
</evidence>
<dbReference type="InterPro" id="IPR023753">
    <property type="entry name" value="FAD/NAD-binding_dom"/>
</dbReference>